<dbReference type="InterPro" id="IPR017871">
    <property type="entry name" value="ABC_transporter-like_CS"/>
</dbReference>
<sequence>MTLPRIARSPRLAMLRLLPGAGRGWVAALAVTTVVGGLAPVAAVLASGWLAAELVAATRGGLSSPAGHRAVLAAVLLAALFVAGQLSSRLSTAVAATVSARVDATLQRRAIRAVNGPSGVAHLDDPAVRDQLSRVTGVGTGGYTPGGAVAGLAAKAGQTLQSGIGIVALGFFHWWLAVALCAANLWWAYESRRGYLAQTRALTRQTSLLRRSGYLRDLVLTPDAAKETRLFGLVDWLGQRFRTEWDSTMEAVWAARHGYHRRFAGALAAVVAANFATYALLGHAAIGHAIGLGALVVFLRATVLAGVAATRGQQDFQIEYGLAGLPAIAAVERAARAAAGTGTSPAGDPPPAGTALDLVLAGVRFSYPGATTPILDGLDLVVPAGRSLAIVGANGAGKTTLIKLLCGFYAPDAGTITVNGQDLRTIDPRRWQRGIAAVFQDFTRYQLPARDNVGVGALSLAHDDAAIERAAARAGILDAIRALPRGWDSPLARQFDGGGELSGGQWQRIALARALLAVDAGARLLILDEPTANLDIRAEAAFYDQFLDITGDVTTILISHRFATVRRADQVCVLDEGRVAELGSHAELVDLGGRYARMFAAQSAALTTAGGTG</sequence>
<evidence type="ECO:0000259" key="8">
    <source>
        <dbReference type="PROSITE" id="PS50893"/>
    </source>
</evidence>
<dbReference type="SMART" id="SM00382">
    <property type="entry name" value="AAA"/>
    <property type="match status" value="1"/>
</dbReference>
<comment type="subcellular location">
    <subcellularLocation>
        <location evidence="1">Cell membrane</location>
        <topology evidence="1">Multi-pass membrane protein</topology>
    </subcellularLocation>
</comment>
<dbReference type="PANTHER" id="PTHR24221">
    <property type="entry name" value="ATP-BINDING CASSETTE SUB-FAMILY B"/>
    <property type="match status" value="1"/>
</dbReference>
<evidence type="ECO:0000256" key="6">
    <source>
        <dbReference type="ARBA" id="ARBA00023136"/>
    </source>
</evidence>
<dbReference type="InterPro" id="IPR027417">
    <property type="entry name" value="P-loop_NTPase"/>
</dbReference>
<dbReference type="InterPro" id="IPR036640">
    <property type="entry name" value="ABC1_TM_sf"/>
</dbReference>
<dbReference type="Gene3D" id="3.40.50.300">
    <property type="entry name" value="P-loop containing nucleotide triphosphate hydrolases"/>
    <property type="match status" value="1"/>
</dbReference>
<feature type="transmembrane region" description="Helical" evidence="7">
    <location>
        <begin position="21"/>
        <end position="46"/>
    </location>
</feature>
<evidence type="ECO:0000256" key="3">
    <source>
        <dbReference type="ARBA" id="ARBA00022741"/>
    </source>
</evidence>
<feature type="domain" description="ABC transporter" evidence="8">
    <location>
        <begin position="358"/>
        <end position="601"/>
    </location>
</feature>
<evidence type="ECO:0000256" key="4">
    <source>
        <dbReference type="ARBA" id="ARBA00022840"/>
    </source>
</evidence>
<keyword evidence="4" id="KW-0067">ATP-binding</keyword>
<feature type="transmembrane region" description="Helical" evidence="7">
    <location>
        <begin position="263"/>
        <end position="281"/>
    </location>
</feature>
<keyword evidence="3" id="KW-0547">Nucleotide-binding</keyword>
<protein>
    <submittedName>
        <fullName evidence="9">Multidrug ABC transporter permease</fullName>
    </submittedName>
</protein>
<evidence type="ECO:0000256" key="7">
    <source>
        <dbReference type="SAM" id="Phobius"/>
    </source>
</evidence>
<keyword evidence="2 7" id="KW-0812">Transmembrane</keyword>
<feature type="transmembrane region" description="Helical" evidence="7">
    <location>
        <begin position="66"/>
        <end position="83"/>
    </location>
</feature>
<proteinExistence type="predicted"/>
<dbReference type="GO" id="GO:0005886">
    <property type="term" value="C:plasma membrane"/>
    <property type="evidence" value="ECO:0007669"/>
    <property type="project" value="UniProtKB-SubCell"/>
</dbReference>
<keyword evidence="10" id="KW-1185">Reference proteome</keyword>
<keyword evidence="5 7" id="KW-1133">Transmembrane helix</keyword>
<dbReference type="PANTHER" id="PTHR24221:SF646">
    <property type="entry name" value="HAEMOLYSIN SECRETION ATP-BINDING PROTEIN"/>
    <property type="match status" value="1"/>
</dbReference>
<evidence type="ECO:0000313" key="9">
    <source>
        <dbReference type="EMBL" id="GIH17389.1"/>
    </source>
</evidence>
<evidence type="ECO:0000256" key="2">
    <source>
        <dbReference type="ARBA" id="ARBA00022692"/>
    </source>
</evidence>
<dbReference type="Pfam" id="PF00005">
    <property type="entry name" value="ABC_tran"/>
    <property type="match status" value="1"/>
</dbReference>
<feature type="transmembrane region" description="Helical" evidence="7">
    <location>
        <begin position="164"/>
        <end position="189"/>
    </location>
</feature>
<dbReference type="Proteomes" id="UP000642748">
    <property type="component" value="Unassembled WGS sequence"/>
</dbReference>
<dbReference type="SUPFAM" id="SSF90123">
    <property type="entry name" value="ABC transporter transmembrane region"/>
    <property type="match status" value="1"/>
</dbReference>
<gene>
    <name evidence="9" type="ORF">Raf01_55610</name>
</gene>
<dbReference type="CDD" id="cd03228">
    <property type="entry name" value="ABCC_MRP_Like"/>
    <property type="match status" value="1"/>
</dbReference>
<dbReference type="InterPro" id="IPR003593">
    <property type="entry name" value="AAA+_ATPase"/>
</dbReference>
<dbReference type="PROSITE" id="PS00211">
    <property type="entry name" value="ABC_TRANSPORTER_1"/>
    <property type="match status" value="1"/>
</dbReference>
<comment type="caution">
    <text evidence="9">The sequence shown here is derived from an EMBL/GenBank/DDBJ whole genome shotgun (WGS) entry which is preliminary data.</text>
</comment>
<dbReference type="PROSITE" id="PS50893">
    <property type="entry name" value="ABC_TRANSPORTER_2"/>
    <property type="match status" value="1"/>
</dbReference>
<dbReference type="SUPFAM" id="SSF52540">
    <property type="entry name" value="P-loop containing nucleoside triphosphate hydrolases"/>
    <property type="match status" value="1"/>
</dbReference>
<name>A0A8J3QUP4_9ACTN</name>
<evidence type="ECO:0000256" key="5">
    <source>
        <dbReference type="ARBA" id="ARBA00022989"/>
    </source>
</evidence>
<accession>A0A8J3QUP4</accession>
<dbReference type="RefSeq" id="WP_203920952.1">
    <property type="nucleotide sequence ID" value="NZ_BONZ01000054.1"/>
</dbReference>
<organism evidence="9 10">
    <name type="scientific">Rugosimonospora africana</name>
    <dbReference type="NCBI Taxonomy" id="556532"/>
    <lineage>
        <taxon>Bacteria</taxon>
        <taxon>Bacillati</taxon>
        <taxon>Actinomycetota</taxon>
        <taxon>Actinomycetes</taxon>
        <taxon>Micromonosporales</taxon>
        <taxon>Micromonosporaceae</taxon>
        <taxon>Rugosimonospora</taxon>
    </lineage>
</organism>
<reference evidence="9" key="1">
    <citation type="submission" date="2021-01" db="EMBL/GenBank/DDBJ databases">
        <title>Whole genome shotgun sequence of Rugosimonospora africana NBRC 104875.</title>
        <authorList>
            <person name="Komaki H."/>
            <person name="Tamura T."/>
        </authorList>
    </citation>
    <scope>NUCLEOTIDE SEQUENCE</scope>
    <source>
        <strain evidence="9">NBRC 104875</strain>
    </source>
</reference>
<dbReference type="GO" id="GO:0034040">
    <property type="term" value="F:ATPase-coupled lipid transmembrane transporter activity"/>
    <property type="evidence" value="ECO:0007669"/>
    <property type="project" value="TreeGrafter"/>
</dbReference>
<dbReference type="InterPro" id="IPR003439">
    <property type="entry name" value="ABC_transporter-like_ATP-bd"/>
</dbReference>
<dbReference type="EMBL" id="BONZ01000054">
    <property type="protein sequence ID" value="GIH17389.1"/>
    <property type="molecule type" value="Genomic_DNA"/>
</dbReference>
<keyword evidence="6 7" id="KW-0472">Membrane</keyword>
<dbReference type="InterPro" id="IPR039421">
    <property type="entry name" value="Type_1_exporter"/>
</dbReference>
<evidence type="ECO:0000313" key="10">
    <source>
        <dbReference type="Proteomes" id="UP000642748"/>
    </source>
</evidence>
<evidence type="ECO:0000256" key="1">
    <source>
        <dbReference type="ARBA" id="ARBA00004651"/>
    </source>
</evidence>
<dbReference type="AlphaFoldDB" id="A0A8J3QUP4"/>
<dbReference type="GO" id="GO:0005524">
    <property type="term" value="F:ATP binding"/>
    <property type="evidence" value="ECO:0007669"/>
    <property type="project" value="UniProtKB-KW"/>
</dbReference>
<feature type="transmembrane region" description="Helical" evidence="7">
    <location>
        <begin position="288"/>
        <end position="309"/>
    </location>
</feature>
<dbReference type="Gene3D" id="1.20.1560.10">
    <property type="entry name" value="ABC transporter type 1, transmembrane domain"/>
    <property type="match status" value="1"/>
</dbReference>
<dbReference type="GO" id="GO:0016887">
    <property type="term" value="F:ATP hydrolysis activity"/>
    <property type="evidence" value="ECO:0007669"/>
    <property type="project" value="InterPro"/>
</dbReference>